<keyword evidence="1" id="KW-0472">Membrane</keyword>
<feature type="transmembrane region" description="Helical" evidence="1">
    <location>
        <begin position="40"/>
        <end position="61"/>
    </location>
</feature>
<dbReference type="KEGG" id="gps:C427_0622"/>
<dbReference type="STRING" id="1129794.C427_0622"/>
<keyword evidence="3" id="KW-1185">Reference proteome</keyword>
<dbReference type="EMBL" id="CP003837">
    <property type="protein sequence ID" value="AGH42732.1"/>
    <property type="molecule type" value="Genomic_DNA"/>
</dbReference>
<gene>
    <name evidence="2" type="ORF">C427_0622</name>
</gene>
<feature type="transmembrane region" description="Helical" evidence="1">
    <location>
        <begin position="9"/>
        <end position="28"/>
    </location>
</feature>
<evidence type="ECO:0000313" key="3">
    <source>
        <dbReference type="Proteomes" id="UP000011864"/>
    </source>
</evidence>
<dbReference type="HOGENOM" id="CLU_187376_1_0_6"/>
<protein>
    <submittedName>
        <fullName evidence="2">Uncharacterized protein</fullName>
    </submittedName>
</protein>
<proteinExistence type="predicted"/>
<dbReference type="AlphaFoldDB" id="K7AUT6"/>
<dbReference type="PATRIC" id="fig|1129794.4.peg.617"/>
<dbReference type="OrthoDB" id="5739727at2"/>
<dbReference type="Proteomes" id="UP000011864">
    <property type="component" value="Chromosome"/>
</dbReference>
<evidence type="ECO:0000256" key="1">
    <source>
        <dbReference type="SAM" id="Phobius"/>
    </source>
</evidence>
<organism evidence="2 3">
    <name type="scientific">Paraglaciecola psychrophila 170</name>
    <dbReference type="NCBI Taxonomy" id="1129794"/>
    <lineage>
        <taxon>Bacteria</taxon>
        <taxon>Pseudomonadati</taxon>
        <taxon>Pseudomonadota</taxon>
        <taxon>Gammaproteobacteria</taxon>
        <taxon>Alteromonadales</taxon>
        <taxon>Alteromonadaceae</taxon>
        <taxon>Paraglaciecola</taxon>
    </lineage>
</organism>
<accession>K7AUT6</accession>
<evidence type="ECO:0000313" key="2">
    <source>
        <dbReference type="EMBL" id="AGH42732.1"/>
    </source>
</evidence>
<reference evidence="2 3" key="1">
    <citation type="journal article" date="2013" name="Genome Announc.">
        <title>Complete Genome Sequence of Glaciecola psychrophila Strain 170T.</title>
        <authorList>
            <person name="Yin J."/>
            <person name="Chen J."/>
            <person name="Liu G."/>
            <person name="Yu Y."/>
            <person name="Song L."/>
            <person name="Wang X."/>
            <person name="Qu X."/>
        </authorList>
    </citation>
    <scope>NUCLEOTIDE SEQUENCE [LARGE SCALE GENOMIC DNA]</scope>
    <source>
        <strain evidence="2 3">170</strain>
    </source>
</reference>
<keyword evidence="1" id="KW-1133">Transmembrane helix</keyword>
<name>K7AUT6_9ALTE</name>
<sequence>MFGISPSQLLFFIVGLGVFMASISLYLGRRKTETPILVSVIGFFTAFIPPIALIYLLILVFKRDLPKV</sequence>
<keyword evidence="1" id="KW-0812">Transmembrane</keyword>